<feature type="transmembrane region" description="Helical" evidence="8">
    <location>
        <begin position="170"/>
        <end position="192"/>
    </location>
</feature>
<keyword evidence="6 8" id="KW-1133">Transmembrane helix</keyword>
<evidence type="ECO:0000256" key="8">
    <source>
        <dbReference type="SAM" id="Phobius"/>
    </source>
</evidence>
<proteinExistence type="inferred from homology"/>
<evidence type="ECO:0000256" key="4">
    <source>
        <dbReference type="ARBA" id="ARBA00022475"/>
    </source>
</evidence>
<dbReference type="PIRSF" id="PIRSF006060">
    <property type="entry name" value="AA_transporter"/>
    <property type="match status" value="1"/>
</dbReference>
<comment type="subcellular location">
    <subcellularLocation>
        <location evidence="2">Cell membrane</location>
        <topology evidence="2">Multi-pass membrane protein</topology>
    </subcellularLocation>
</comment>
<protein>
    <submittedName>
        <fullName evidence="9">Amino acid permease</fullName>
    </submittedName>
</protein>
<comment type="similarity">
    <text evidence="3">Belongs to the amino acid-polyamine-organocation (APC) superfamily.</text>
</comment>
<feature type="transmembrane region" description="Helical" evidence="8">
    <location>
        <begin position="29"/>
        <end position="52"/>
    </location>
</feature>
<evidence type="ECO:0000313" key="10">
    <source>
        <dbReference type="Proteomes" id="UP000465609"/>
    </source>
</evidence>
<feature type="transmembrane region" description="Helical" evidence="8">
    <location>
        <begin position="346"/>
        <end position="370"/>
    </location>
</feature>
<feature type="transmembrane region" description="Helical" evidence="8">
    <location>
        <begin position="212"/>
        <end position="230"/>
    </location>
</feature>
<dbReference type="RefSeq" id="WP_138233293.1">
    <property type="nucleotide sequence ID" value="NZ_AP022577.1"/>
</dbReference>
<keyword evidence="7 8" id="KW-0472">Membrane</keyword>
<reference evidence="9 10" key="1">
    <citation type="journal article" date="2019" name="Emerg. Microbes Infect.">
        <title>Comprehensive subspecies identification of 175 nontuberculous mycobacteria species based on 7547 genomic profiles.</title>
        <authorList>
            <person name="Matsumoto Y."/>
            <person name="Kinjo T."/>
            <person name="Motooka D."/>
            <person name="Nabeya D."/>
            <person name="Jung N."/>
            <person name="Uechi K."/>
            <person name="Horii T."/>
            <person name="Iida T."/>
            <person name="Fujita J."/>
            <person name="Nakamura S."/>
        </authorList>
    </citation>
    <scope>NUCLEOTIDE SEQUENCE [LARGE SCALE GENOMIC DNA]</scope>
    <source>
        <strain evidence="9 10">JCM 15296</strain>
    </source>
</reference>
<evidence type="ECO:0000256" key="1">
    <source>
        <dbReference type="ARBA" id="ARBA00002249"/>
    </source>
</evidence>
<feature type="transmembrane region" description="Helical" evidence="8">
    <location>
        <begin position="144"/>
        <end position="163"/>
    </location>
</feature>
<keyword evidence="4" id="KW-1003">Cell membrane</keyword>
<evidence type="ECO:0000256" key="6">
    <source>
        <dbReference type="ARBA" id="ARBA00022989"/>
    </source>
</evidence>
<evidence type="ECO:0000256" key="3">
    <source>
        <dbReference type="ARBA" id="ARBA00009523"/>
    </source>
</evidence>
<dbReference type="Proteomes" id="UP000465609">
    <property type="component" value="Chromosome"/>
</dbReference>
<evidence type="ECO:0000256" key="5">
    <source>
        <dbReference type="ARBA" id="ARBA00022692"/>
    </source>
</evidence>
<keyword evidence="10" id="KW-1185">Reference proteome</keyword>
<feature type="transmembrane region" description="Helical" evidence="8">
    <location>
        <begin position="376"/>
        <end position="401"/>
    </location>
</feature>
<dbReference type="Pfam" id="PF13520">
    <property type="entry name" value="AA_permease_2"/>
    <property type="match status" value="1"/>
</dbReference>
<feature type="transmembrane region" description="Helical" evidence="8">
    <location>
        <begin position="111"/>
        <end position="138"/>
    </location>
</feature>
<accession>A0ABN5YW55</accession>
<dbReference type="InterPro" id="IPR050367">
    <property type="entry name" value="APC_superfamily"/>
</dbReference>
<feature type="transmembrane region" description="Helical" evidence="8">
    <location>
        <begin position="440"/>
        <end position="459"/>
    </location>
</feature>
<evidence type="ECO:0000256" key="2">
    <source>
        <dbReference type="ARBA" id="ARBA00004651"/>
    </source>
</evidence>
<feature type="transmembrane region" description="Helical" evidence="8">
    <location>
        <begin position="251"/>
        <end position="272"/>
    </location>
</feature>
<sequence>MTGAPYRSLVAETSPVEGLPRRQLRGLPVLAQAVAAIAPTGTACVTPALVIASVGGAGAIWAFICATVVIALVSECLRPMARRMAAVGGLYSYTARGLGPGIAVPTGWSAILGYATVGMVGLIAVGAYLVHIAVALGISAESPIAAVAGIAAAAGLLASLIMIRGIRISAIVALFTECVSIVIVVAMLIVLITRHPAGAPIAPALTWDGNLQSWSLGVFVAISAFVGFESPTTLSREAQRPFISVPRAIRWTPLATAVIYLVAVPVQAVALADAPGVARESSTPIVQLLLADGSTALACILDVGIAASFFACTLASVNALVRVLFCMGREGVAPKWFGRTHDRFRTPAWAIAVSMAVVTAVPITVLILGATPEDGLRIFLTLSACGYLGSYLAACMSSPILLRRIGESTPAVWYLATITTGALLYLAVNAVVFAVHEGSVLLTIYGAFIITSILFTLALKCFAPARLAAVGIYDETQRADLLNAGTFR</sequence>
<name>A0ABN5YW55_9MYCO</name>
<dbReference type="EMBL" id="AP022577">
    <property type="protein sequence ID" value="BBX85440.1"/>
    <property type="molecule type" value="Genomic_DNA"/>
</dbReference>
<gene>
    <name evidence="9" type="ORF">MAUB_33130</name>
</gene>
<feature type="transmembrane region" description="Helical" evidence="8">
    <location>
        <begin position="413"/>
        <end position="434"/>
    </location>
</feature>
<evidence type="ECO:0000313" key="9">
    <source>
        <dbReference type="EMBL" id="BBX85440.1"/>
    </source>
</evidence>
<organism evidence="9 10">
    <name type="scientific">Mycolicibacterium aubagnense</name>
    <dbReference type="NCBI Taxonomy" id="319707"/>
    <lineage>
        <taxon>Bacteria</taxon>
        <taxon>Bacillati</taxon>
        <taxon>Actinomycetota</taxon>
        <taxon>Actinomycetes</taxon>
        <taxon>Mycobacteriales</taxon>
        <taxon>Mycobacteriaceae</taxon>
        <taxon>Mycolicibacterium</taxon>
    </lineage>
</organism>
<feature type="transmembrane region" description="Helical" evidence="8">
    <location>
        <begin position="58"/>
        <end position="77"/>
    </location>
</feature>
<keyword evidence="5 8" id="KW-0812">Transmembrane</keyword>
<dbReference type="Gene3D" id="1.20.1740.10">
    <property type="entry name" value="Amino acid/polyamine transporter I"/>
    <property type="match status" value="1"/>
</dbReference>
<dbReference type="PANTHER" id="PTHR42770:SF7">
    <property type="entry name" value="MEMBRANE PROTEIN"/>
    <property type="match status" value="1"/>
</dbReference>
<feature type="transmembrane region" description="Helical" evidence="8">
    <location>
        <begin position="303"/>
        <end position="325"/>
    </location>
</feature>
<dbReference type="InterPro" id="IPR002293">
    <property type="entry name" value="AA/rel_permease1"/>
</dbReference>
<evidence type="ECO:0000256" key="7">
    <source>
        <dbReference type="ARBA" id="ARBA00023136"/>
    </source>
</evidence>
<comment type="function">
    <text evidence="1">Probable amino-acid or metabolite transport protein.</text>
</comment>
<dbReference type="PANTHER" id="PTHR42770">
    <property type="entry name" value="AMINO ACID TRANSPORTER-RELATED"/>
    <property type="match status" value="1"/>
</dbReference>